<dbReference type="AlphaFoldDB" id="A0AAJ0CAK3"/>
<feature type="region of interest" description="Disordered" evidence="1">
    <location>
        <begin position="127"/>
        <end position="165"/>
    </location>
</feature>
<evidence type="ECO:0000313" key="2">
    <source>
        <dbReference type="EMBL" id="KAK1771679.1"/>
    </source>
</evidence>
<dbReference type="RefSeq" id="XP_060287892.1">
    <property type="nucleotide sequence ID" value="XM_060432646.1"/>
</dbReference>
<reference evidence="2" key="1">
    <citation type="submission" date="2023-06" db="EMBL/GenBank/DDBJ databases">
        <title>Genome-scale phylogeny and comparative genomics of the fungal order Sordariales.</title>
        <authorList>
            <consortium name="Lawrence Berkeley National Laboratory"/>
            <person name="Hensen N."/>
            <person name="Bonometti L."/>
            <person name="Westerberg I."/>
            <person name="Brannstrom I.O."/>
            <person name="Guillou S."/>
            <person name="Cros-Aarteil S."/>
            <person name="Calhoun S."/>
            <person name="Haridas S."/>
            <person name="Kuo A."/>
            <person name="Mondo S."/>
            <person name="Pangilinan J."/>
            <person name="Riley R."/>
            <person name="Labutti K."/>
            <person name="Andreopoulos B."/>
            <person name="Lipzen A."/>
            <person name="Chen C."/>
            <person name="Yanf M."/>
            <person name="Daum C."/>
            <person name="Ng V."/>
            <person name="Clum A."/>
            <person name="Steindorff A."/>
            <person name="Ohm R."/>
            <person name="Martin F."/>
            <person name="Silar P."/>
            <person name="Natvig D."/>
            <person name="Lalanne C."/>
            <person name="Gautier V."/>
            <person name="Ament-Velasquez S.L."/>
            <person name="Kruys A."/>
            <person name="Hutchinson M.I."/>
            <person name="Powell A.J."/>
            <person name="Barry K."/>
            <person name="Miller A.N."/>
            <person name="Grigoriev I.V."/>
            <person name="Debuchy R."/>
            <person name="Gladieux P."/>
            <person name="Thoren M.H."/>
            <person name="Johannesson H."/>
        </authorList>
    </citation>
    <scope>NUCLEOTIDE SEQUENCE</scope>
    <source>
        <strain evidence="2">8032-3</strain>
    </source>
</reference>
<dbReference type="Gene3D" id="3.90.470.20">
    <property type="entry name" value="4'-phosphopantetheinyl transferase domain"/>
    <property type="match status" value="1"/>
</dbReference>
<feature type="region of interest" description="Disordered" evidence="1">
    <location>
        <begin position="52"/>
        <end position="85"/>
    </location>
</feature>
<proteinExistence type="predicted"/>
<evidence type="ECO:0008006" key="4">
    <source>
        <dbReference type="Google" id="ProtNLM"/>
    </source>
</evidence>
<name>A0AAJ0CAK3_9PEZI</name>
<keyword evidence="3" id="KW-1185">Reference proteome</keyword>
<dbReference type="GeneID" id="85315833"/>
<dbReference type="Proteomes" id="UP001244011">
    <property type="component" value="Unassembled WGS sequence"/>
</dbReference>
<accession>A0AAJ0CAK3</accession>
<feature type="compositionally biased region" description="Low complexity" evidence="1">
    <location>
        <begin position="127"/>
        <end position="147"/>
    </location>
</feature>
<comment type="caution">
    <text evidence="2">The sequence shown here is derived from an EMBL/GenBank/DDBJ whole genome shotgun (WGS) entry which is preliminary data.</text>
</comment>
<dbReference type="GO" id="GO:0000287">
    <property type="term" value="F:magnesium ion binding"/>
    <property type="evidence" value="ECO:0007669"/>
    <property type="project" value="InterPro"/>
</dbReference>
<protein>
    <recommendedName>
        <fullName evidence="4">4'-phosphopantetheinyl transferase domain-containing protein</fullName>
    </recommendedName>
</protein>
<gene>
    <name evidence="2" type="ORF">QBC33DRAFT_615889</name>
</gene>
<dbReference type="GO" id="GO:0008897">
    <property type="term" value="F:holo-[acyl-carrier-protein] synthase activity"/>
    <property type="evidence" value="ECO:0007669"/>
    <property type="project" value="InterPro"/>
</dbReference>
<dbReference type="SUPFAM" id="SSF56214">
    <property type="entry name" value="4'-phosphopantetheinyl transferase"/>
    <property type="match status" value="2"/>
</dbReference>
<dbReference type="EMBL" id="MU838998">
    <property type="protein sequence ID" value="KAK1771679.1"/>
    <property type="molecule type" value="Genomic_DNA"/>
</dbReference>
<evidence type="ECO:0000313" key="3">
    <source>
        <dbReference type="Proteomes" id="UP001244011"/>
    </source>
</evidence>
<dbReference type="InterPro" id="IPR037143">
    <property type="entry name" value="4-PPantetheinyl_Trfase_dom_sf"/>
</dbReference>
<organism evidence="2 3">
    <name type="scientific">Phialemonium atrogriseum</name>
    <dbReference type="NCBI Taxonomy" id="1093897"/>
    <lineage>
        <taxon>Eukaryota</taxon>
        <taxon>Fungi</taxon>
        <taxon>Dikarya</taxon>
        <taxon>Ascomycota</taxon>
        <taxon>Pezizomycotina</taxon>
        <taxon>Sordariomycetes</taxon>
        <taxon>Sordariomycetidae</taxon>
        <taxon>Cephalothecales</taxon>
        <taxon>Cephalothecaceae</taxon>
        <taxon>Phialemonium</taxon>
    </lineage>
</organism>
<sequence>MASRVLPFPFPLRIGTDICQISRIHRILSGAQGPRFVRRVLTEEERAWPGRDDHPLSIILSGAAPGDAREREGGRKPALPTEAERQSQLWKAATFMAGRFAAKEAAIKAHPHRRLTFHEVVVRRATTTTTTTTTTTAAASTASSSSAEQQHETPLLQRSGSGPPVAIIRAADDDADDADREAALSISHDGDYATAVCLAFDPTVADGAGGVGGALR</sequence>
<evidence type="ECO:0000256" key="1">
    <source>
        <dbReference type="SAM" id="MobiDB-lite"/>
    </source>
</evidence>